<dbReference type="RefSeq" id="WP_111447006.1">
    <property type="nucleotide sequence ID" value="NZ_QKZK01000044.1"/>
</dbReference>
<evidence type="ECO:0000256" key="3">
    <source>
        <dbReference type="PROSITE-ProRule" id="PRU00284"/>
    </source>
</evidence>
<keyword evidence="1" id="KW-0145">Chemotaxis</keyword>
<dbReference type="AlphaFoldDB" id="A0A2W7NCZ6"/>
<dbReference type="PROSITE" id="PS50885">
    <property type="entry name" value="HAMP"/>
    <property type="match status" value="1"/>
</dbReference>
<dbReference type="PANTHER" id="PTHR43531">
    <property type="entry name" value="PROTEIN ICFG"/>
    <property type="match status" value="1"/>
</dbReference>
<reference evidence="8 9" key="1">
    <citation type="submission" date="2018-06" db="EMBL/GenBank/DDBJ databases">
        <title>Genomic Encyclopedia of Archaeal and Bacterial Type Strains, Phase II (KMG-II): from individual species to whole genera.</title>
        <authorList>
            <person name="Goeker M."/>
        </authorList>
    </citation>
    <scope>NUCLEOTIDE SEQUENCE [LARGE SCALE GENOMIC DNA]</scope>
    <source>
        <strain evidence="8 9">DSM 6779</strain>
    </source>
</reference>
<dbReference type="GO" id="GO:0004888">
    <property type="term" value="F:transmembrane signaling receptor activity"/>
    <property type="evidence" value="ECO:0007669"/>
    <property type="project" value="TreeGrafter"/>
</dbReference>
<dbReference type="PANTHER" id="PTHR43531:SF11">
    <property type="entry name" value="METHYL-ACCEPTING CHEMOTAXIS PROTEIN 3"/>
    <property type="match status" value="1"/>
</dbReference>
<feature type="transmembrane region" description="Helical" evidence="5">
    <location>
        <begin position="12"/>
        <end position="34"/>
    </location>
</feature>
<comment type="similarity">
    <text evidence="2">Belongs to the methyl-accepting chemotaxis (MCP) protein family.</text>
</comment>
<dbReference type="OrthoDB" id="1123498at2"/>
<dbReference type="Gene3D" id="6.10.340.10">
    <property type="match status" value="1"/>
</dbReference>
<dbReference type="CDD" id="cd06225">
    <property type="entry name" value="HAMP"/>
    <property type="match status" value="1"/>
</dbReference>
<proteinExistence type="inferred from homology"/>
<keyword evidence="4" id="KW-0175">Coiled coil</keyword>
<dbReference type="Pfam" id="PF00672">
    <property type="entry name" value="HAMP"/>
    <property type="match status" value="1"/>
</dbReference>
<keyword evidence="5" id="KW-1133">Transmembrane helix</keyword>
<name>A0A2W7NCZ6_9BACT</name>
<dbReference type="Gene3D" id="1.10.287.950">
    <property type="entry name" value="Methyl-accepting chemotaxis protein"/>
    <property type="match status" value="1"/>
</dbReference>
<evidence type="ECO:0000256" key="5">
    <source>
        <dbReference type="SAM" id="Phobius"/>
    </source>
</evidence>
<sequence length="522" mass="59221">MNWRNIKLKQKLTLAFGGILLIFFTFGLFIFLLIQTIQKESKQLSAQKMPEVKMLTELERNWHNAILYYRTYTTGKRAVDYYQSMSHLDLVFKELNNLRIYSPDLTDQLMSLTRKTDDFKQLAHEAFHNQTNNDAIKENNVIDAINIRCKDLIEQQIWESSKSAENTTQMMHLAINLLIATIVVILAITGIITQRISASLLKPVKELIGHANNLAEGKFMDIEETGRKDEFGMLQRAIRQSSEKQKEVIHELNNLSLKLGHISTVLDDKSEKLTEITNDQAVHSQELSATMENLAGLVNNNSDNAKQSTRLIGAFKASLQENSHQINEAIDTLKQLIDKSAAIRDIAFQTNILSLNASIEAAKAGETGRGFAVVATGVRELAEQTQHLSDDMNKISAMGMELSDTIKQNLHKVEKDLDCSSSLIHQIANDSKNQHHEIEQVSENLFIVNSGVQRTAMDAEEISRESAQLLREIEKIKETLSFFELECIHMDALHDDEPYFPQQEESDQPTPTILYEEEYAMS</sequence>
<evidence type="ECO:0000259" key="6">
    <source>
        <dbReference type="PROSITE" id="PS50111"/>
    </source>
</evidence>
<feature type="domain" description="Methyl-accepting transducer" evidence="6">
    <location>
        <begin position="248"/>
        <end position="470"/>
    </location>
</feature>
<dbReference type="PROSITE" id="PS50111">
    <property type="entry name" value="CHEMOTAXIS_TRANSDUC_2"/>
    <property type="match status" value="1"/>
</dbReference>
<dbReference type="GO" id="GO:0006935">
    <property type="term" value="P:chemotaxis"/>
    <property type="evidence" value="ECO:0007669"/>
    <property type="project" value="UniProtKB-KW"/>
</dbReference>
<dbReference type="InterPro" id="IPR003660">
    <property type="entry name" value="HAMP_dom"/>
</dbReference>
<feature type="domain" description="HAMP" evidence="7">
    <location>
        <begin position="198"/>
        <end position="250"/>
    </location>
</feature>
<keyword evidence="5" id="KW-0472">Membrane</keyword>
<dbReference type="Pfam" id="PF00015">
    <property type="entry name" value="MCPsignal"/>
    <property type="match status" value="1"/>
</dbReference>
<organism evidence="8 9">
    <name type="scientific">Breznakibacter xylanolyticus</name>
    <dbReference type="NCBI Taxonomy" id="990"/>
    <lineage>
        <taxon>Bacteria</taxon>
        <taxon>Pseudomonadati</taxon>
        <taxon>Bacteroidota</taxon>
        <taxon>Bacteroidia</taxon>
        <taxon>Marinilabiliales</taxon>
        <taxon>Marinilabiliaceae</taxon>
        <taxon>Breznakibacter</taxon>
    </lineage>
</organism>
<gene>
    <name evidence="8" type="ORF">LX69_03216</name>
</gene>
<dbReference type="SUPFAM" id="SSF58104">
    <property type="entry name" value="Methyl-accepting chemotaxis protein (MCP) signaling domain"/>
    <property type="match status" value="1"/>
</dbReference>
<evidence type="ECO:0000313" key="9">
    <source>
        <dbReference type="Proteomes" id="UP000249239"/>
    </source>
</evidence>
<dbReference type="GO" id="GO:0007165">
    <property type="term" value="P:signal transduction"/>
    <property type="evidence" value="ECO:0007669"/>
    <property type="project" value="UniProtKB-KW"/>
</dbReference>
<dbReference type="EMBL" id="QKZK01000044">
    <property type="protein sequence ID" value="PZX10956.1"/>
    <property type="molecule type" value="Genomic_DNA"/>
</dbReference>
<feature type="coiled-coil region" evidence="4">
    <location>
        <begin position="459"/>
        <end position="486"/>
    </location>
</feature>
<accession>A0A2W7NCZ6</accession>
<dbReference type="GO" id="GO:0005886">
    <property type="term" value="C:plasma membrane"/>
    <property type="evidence" value="ECO:0007669"/>
    <property type="project" value="TreeGrafter"/>
</dbReference>
<keyword evidence="3" id="KW-0807">Transducer</keyword>
<comment type="caution">
    <text evidence="8">The sequence shown here is derived from an EMBL/GenBank/DDBJ whole genome shotgun (WGS) entry which is preliminary data.</text>
</comment>
<dbReference type="SMART" id="SM00283">
    <property type="entry name" value="MA"/>
    <property type="match status" value="1"/>
</dbReference>
<evidence type="ECO:0000256" key="2">
    <source>
        <dbReference type="ARBA" id="ARBA00029447"/>
    </source>
</evidence>
<dbReference type="InterPro" id="IPR051310">
    <property type="entry name" value="MCP_chemotaxis"/>
</dbReference>
<evidence type="ECO:0000259" key="7">
    <source>
        <dbReference type="PROSITE" id="PS50885"/>
    </source>
</evidence>
<evidence type="ECO:0000256" key="1">
    <source>
        <dbReference type="ARBA" id="ARBA00022500"/>
    </source>
</evidence>
<dbReference type="Proteomes" id="UP000249239">
    <property type="component" value="Unassembled WGS sequence"/>
</dbReference>
<keyword evidence="9" id="KW-1185">Reference proteome</keyword>
<protein>
    <submittedName>
        <fullName evidence="8">Methyl-accepting chemotaxis protein</fullName>
    </submittedName>
</protein>
<evidence type="ECO:0000313" key="8">
    <source>
        <dbReference type="EMBL" id="PZX10956.1"/>
    </source>
</evidence>
<dbReference type="InterPro" id="IPR004089">
    <property type="entry name" value="MCPsignal_dom"/>
</dbReference>
<keyword evidence="5" id="KW-0812">Transmembrane</keyword>
<feature type="transmembrane region" description="Helical" evidence="5">
    <location>
        <begin position="170"/>
        <end position="192"/>
    </location>
</feature>
<evidence type="ECO:0000256" key="4">
    <source>
        <dbReference type="SAM" id="Coils"/>
    </source>
</evidence>